<evidence type="ECO:0000256" key="7">
    <source>
        <dbReference type="ARBA" id="ARBA00047804"/>
    </source>
</evidence>
<keyword evidence="3" id="KW-0560">Oxidoreductase</keyword>
<dbReference type="EC" id="1.8.1.8" evidence="1"/>
<dbReference type="InterPro" id="IPR046349">
    <property type="entry name" value="C1-like_sf"/>
</dbReference>
<keyword evidence="4" id="KW-0520">NAD</keyword>
<name>A0A811QTZ4_9POAL</name>
<comment type="catalytic activity">
    <reaction evidence="7">
        <text>[protein]-dithiol + NADP(+) = [protein]-disulfide + NADPH + H(+)</text>
        <dbReference type="Rhea" id="RHEA:18753"/>
        <dbReference type="Rhea" id="RHEA-COMP:10593"/>
        <dbReference type="Rhea" id="RHEA-COMP:10594"/>
        <dbReference type="ChEBI" id="CHEBI:15378"/>
        <dbReference type="ChEBI" id="CHEBI:29950"/>
        <dbReference type="ChEBI" id="CHEBI:50058"/>
        <dbReference type="ChEBI" id="CHEBI:57783"/>
        <dbReference type="ChEBI" id="CHEBI:58349"/>
        <dbReference type="EC" id="1.8.1.8"/>
    </reaction>
</comment>
<evidence type="ECO:0000259" key="8">
    <source>
        <dbReference type="PROSITE" id="PS51352"/>
    </source>
</evidence>
<proteinExistence type="inferred from homology"/>
<evidence type="ECO:0000256" key="4">
    <source>
        <dbReference type="ARBA" id="ARBA00023027"/>
    </source>
</evidence>
<dbReference type="InterPro" id="IPR045870">
    <property type="entry name" value="TryX_NRX_thioredoxin_dom"/>
</dbReference>
<dbReference type="CDD" id="cd03009">
    <property type="entry name" value="TryX_like_TryX_NRX"/>
    <property type="match status" value="2"/>
</dbReference>
<feature type="domain" description="Thioredoxin" evidence="8">
    <location>
        <begin position="11"/>
        <end position="169"/>
    </location>
</feature>
<gene>
    <name evidence="9" type="ORF">NCGR_LOCUS43120</name>
</gene>
<dbReference type="PROSITE" id="PS51352">
    <property type="entry name" value="THIOREDOXIN_2"/>
    <property type="match status" value="2"/>
</dbReference>
<dbReference type="OrthoDB" id="409136at2759"/>
<dbReference type="InterPro" id="IPR052259">
    <property type="entry name" value="Nucleoredoxin-like"/>
</dbReference>
<dbReference type="PANTHER" id="PTHR13871:SF81">
    <property type="entry name" value="NUCLEOREDOXIN 3-RELATED"/>
    <property type="match status" value="1"/>
</dbReference>
<comment type="similarity">
    <text evidence="5">Belongs to the nucleoredoxin family.</text>
</comment>
<dbReference type="Gene3D" id="3.40.30.10">
    <property type="entry name" value="Glutaredoxin"/>
    <property type="match status" value="2"/>
</dbReference>
<dbReference type="SUPFAM" id="SSF52833">
    <property type="entry name" value="Thioredoxin-like"/>
    <property type="match status" value="2"/>
</dbReference>
<keyword evidence="10" id="KW-1185">Reference proteome</keyword>
<dbReference type="AlphaFoldDB" id="A0A811QTZ4"/>
<dbReference type="GO" id="GO:0004791">
    <property type="term" value="F:thioredoxin-disulfide reductase (NADPH) activity"/>
    <property type="evidence" value="ECO:0007669"/>
    <property type="project" value="InterPro"/>
</dbReference>
<evidence type="ECO:0000313" key="9">
    <source>
        <dbReference type="EMBL" id="CAD6259683.1"/>
    </source>
</evidence>
<feature type="domain" description="Thioredoxin" evidence="8">
    <location>
        <begin position="175"/>
        <end position="326"/>
    </location>
</feature>
<keyword evidence="2" id="KW-0677">Repeat</keyword>
<comment type="catalytic activity">
    <reaction evidence="6">
        <text>[protein]-dithiol + NAD(+) = [protein]-disulfide + NADH + H(+)</text>
        <dbReference type="Rhea" id="RHEA:18749"/>
        <dbReference type="Rhea" id="RHEA-COMP:10593"/>
        <dbReference type="Rhea" id="RHEA-COMP:10594"/>
        <dbReference type="ChEBI" id="CHEBI:15378"/>
        <dbReference type="ChEBI" id="CHEBI:29950"/>
        <dbReference type="ChEBI" id="CHEBI:50058"/>
        <dbReference type="ChEBI" id="CHEBI:57540"/>
        <dbReference type="ChEBI" id="CHEBI:57945"/>
        <dbReference type="EC" id="1.8.1.8"/>
    </reaction>
</comment>
<sequence>MGGGEEVKKEVNMSQLAGVQFLLSNEGKEVPLSSIEGKTTCLFFSAHWCRPCRNFTPNLVQIYTALQNTGKNIEIIFISLDRDDASFWDHFKGMPWLALPFDTGLRQKLCAHFGIEHIPALIPLSATPSSGVGFEEDAVKLVDEYGEDAYPFSAQRRRELEAMDDARRKGGKLQELLGCKERDYVISADDIKIPIADLTGKTVGLYFGAHWCPPCHVFTKQLKEVYNELKILKPGSFEVIFISIDRNKGEFQASMSSMPWLAIPYSDTARQKLTRIFTVKGIPGLLILGLDGKVLKTDGRTAISTYGATAFPFTESRVSEVDEALRKEGDNLPRQVNDPRHRHVLELDMAKAYVCDECQKKGRYWVFSCKQCNFDLHPSCVLENKVDIIKICI</sequence>
<evidence type="ECO:0000256" key="2">
    <source>
        <dbReference type="ARBA" id="ARBA00022737"/>
    </source>
</evidence>
<dbReference type="Pfam" id="PF03107">
    <property type="entry name" value="C1_2"/>
    <property type="match status" value="1"/>
</dbReference>
<evidence type="ECO:0000256" key="5">
    <source>
        <dbReference type="ARBA" id="ARBA00025782"/>
    </source>
</evidence>
<organism evidence="9 10">
    <name type="scientific">Miscanthus lutarioriparius</name>
    <dbReference type="NCBI Taxonomy" id="422564"/>
    <lineage>
        <taxon>Eukaryota</taxon>
        <taxon>Viridiplantae</taxon>
        <taxon>Streptophyta</taxon>
        <taxon>Embryophyta</taxon>
        <taxon>Tracheophyta</taxon>
        <taxon>Spermatophyta</taxon>
        <taxon>Magnoliopsida</taxon>
        <taxon>Liliopsida</taxon>
        <taxon>Poales</taxon>
        <taxon>Poaceae</taxon>
        <taxon>PACMAD clade</taxon>
        <taxon>Panicoideae</taxon>
        <taxon>Andropogonodae</taxon>
        <taxon>Andropogoneae</taxon>
        <taxon>Saccharinae</taxon>
        <taxon>Miscanthus</taxon>
    </lineage>
</organism>
<accession>A0A811QTZ4</accession>
<evidence type="ECO:0000256" key="3">
    <source>
        <dbReference type="ARBA" id="ARBA00023002"/>
    </source>
</evidence>
<protein>
    <recommendedName>
        <fullName evidence="1">protein-disulfide reductase</fullName>
        <ecNumber evidence="1">1.8.1.8</ecNumber>
    </recommendedName>
</protein>
<comment type="caution">
    <text evidence="9">The sequence shown here is derived from an EMBL/GenBank/DDBJ whole genome shotgun (WGS) entry which is preliminary data.</text>
</comment>
<dbReference type="SUPFAM" id="SSF57889">
    <property type="entry name" value="Cysteine-rich domain"/>
    <property type="match status" value="1"/>
</dbReference>
<evidence type="ECO:0000256" key="1">
    <source>
        <dbReference type="ARBA" id="ARBA00012612"/>
    </source>
</evidence>
<dbReference type="PANTHER" id="PTHR13871">
    <property type="entry name" value="THIOREDOXIN"/>
    <property type="match status" value="1"/>
</dbReference>
<dbReference type="InterPro" id="IPR004146">
    <property type="entry name" value="DC1"/>
</dbReference>
<dbReference type="InterPro" id="IPR012336">
    <property type="entry name" value="Thioredoxin-like_fold"/>
</dbReference>
<dbReference type="Proteomes" id="UP000604825">
    <property type="component" value="Unassembled WGS sequence"/>
</dbReference>
<evidence type="ECO:0000256" key="6">
    <source>
        <dbReference type="ARBA" id="ARBA00047388"/>
    </source>
</evidence>
<evidence type="ECO:0000313" key="10">
    <source>
        <dbReference type="Proteomes" id="UP000604825"/>
    </source>
</evidence>
<dbReference type="EMBL" id="CAJGYO010000011">
    <property type="protein sequence ID" value="CAD6259683.1"/>
    <property type="molecule type" value="Genomic_DNA"/>
</dbReference>
<dbReference type="InterPro" id="IPR013766">
    <property type="entry name" value="Thioredoxin_domain"/>
</dbReference>
<dbReference type="InterPro" id="IPR036249">
    <property type="entry name" value="Thioredoxin-like_sf"/>
</dbReference>
<reference evidence="9" key="1">
    <citation type="submission" date="2020-10" db="EMBL/GenBank/DDBJ databases">
        <authorList>
            <person name="Han B."/>
            <person name="Lu T."/>
            <person name="Zhao Q."/>
            <person name="Huang X."/>
            <person name="Zhao Y."/>
        </authorList>
    </citation>
    <scope>NUCLEOTIDE SEQUENCE</scope>
</reference>
<dbReference type="Pfam" id="PF13905">
    <property type="entry name" value="Thioredoxin_8"/>
    <property type="match status" value="2"/>
</dbReference>